<accession>A0A1F5F4J4</accession>
<dbReference type="AlphaFoldDB" id="A0A1F5F4J4"/>
<gene>
    <name evidence="3" type="ORF">A2228_03870</name>
</gene>
<feature type="transmembrane region" description="Helical" evidence="1">
    <location>
        <begin position="150"/>
        <end position="173"/>
    </location>
</feature>
<proteinExistence type="predicted"/>
<dbReference type="PANTHER" id="PTHR22911">
    <property type="entry name" value="ACYL-MALONYL CONDENSING ENZYME-RELATED"/>
    <property type="match status" value="1"/>
</dbReference>
<protein>
    <recommendedName>
        <fullName evidence="2">EamA domain-containing protein</fullName>
    </recommendedName>
</protein>
<evidence type="ECO:0000256" key="1">
    <source>
        <dbReference type="SAM" id="Phobius"/>
    </source>
</evidence>
<dbReference type="EMBL" id="MFAK01000032">
    <property type="protein sequence ID" value="OGD74585.1"/>
    <property type="molecule type" value="Genomic_DNA"/>
</dbReference>
<reference evidence="3 4" key="1">
    <citation type="journal article" date="2016" name="Nat. Commun.">
        <title>Thousands of microbial genomes shed light on interconnected biogeochemical processes in an aquifer system.</title>
        <authorList>
            <person name="Anantharaman K."/>
            <person name="Brown C.T."/>
            <person name="Hug L.A."/>
            <person name="Sharon I."/>
            <person name="Castelle C.J."/>
            <person name="Probst A.J."/>
            <person name="Thomas B.C."/>
            <person name="Singh A."/>
            <person name="Wilkins M.J."/>
            <person name="Karaoz U."/>
            <person name="Brodie E.L."/>
            <person name="Williams K.H."/>
            <person name="Hubbard S.S."/>
            <person name="Banfield J.F."/>
        </authorList>
    </citation>
    <scope>NUCLEOTIDE SEQUENCE [LARGE SCALE GENOMIC DNA]</scope>
</reference>
<dbReference type="Gene3D" id="1.10.3730.20">
    <property type="match status" value="1"/>
</dbReference>
<feature type="domain" description="EamA" evidence="2">
    <location>
        <begin position="3"/>
        <end position="137"/>
    </location>
</feature>
<dbReference type="Pfam" id="PF00892">
    <property type="entry name" value="EamA"/>
    <property type="match status" value="1"/>
</dbReference>
<feature type="transmembrane region" description="Helical" evidence="1">
    <location>
        <begin position="65"/>
        <end position="87"/>
    </location>
</feature>
<keyword evidence="1" id="KW-0812">Transmembrane</keyword>
<dbReference type="GO" id="GO:0016020">
    <property type="term" value="C:membrane"/>
    <property type="evidence" value="ECO:0007669"/>
    <property type="project" value="InterPro"/>
</dbReference>
<comment type="caution">
    <text evidence="3">The sequence shown here is derived from an EMBL/GenBank/DDBJ whole genome shotgun (WGS) entry which is preliminary data.</text>
</comment>
<evidence type="ECO:0000313" key="4">
    <source>
        <dbReference type="Proteomes" id="UP000176191"/>
    </source>
</evidence>
<feature type="transmembrane region" description="Helical" evidence="1">
    <location>
        <begin position="33"/>
        <end position="53"/>
    </location>
</feature>
<feature type="transmembrane region" description="Helical" evidence="1">
    <location>
        <begin position="118"/>
        <end position="138"/>
    </location>
</feature>
<dbReference type="Proteomes" id="UP000176191">
    <property type="component" value="Unassembled WGS sequence"/>
</dbReference>
<sequence length="182" mass="20235">MGWLILTLLSAFTLSVSRILQRVLLRGEKSDSFAFSFVFPLLVSIVIFGYLLVTSTLEFPDLSAVILNIILMIIFYSIGSICVYYAYKQSSASEVSIIFASSSVWSVLSAVWFLGENLLPKNIVGIVAIVAGLVVLNYQKSRWKLEKGHLYAMVSAIFFGVAFTNDAVIIQYYDSAPPYVFL</sequence>
<organism evidence="3 4">
    <name type="scientific">Candidatus Collierbacteria bacterium RIFOXYA2_FULL_46_10</name>
    <dbReference type="NCBI Taxonomy" id="1817726"/>
    <lineage>
        <taxon>Bacteria</taxon>
        <taxon>Candidatus Collieribacteriota</taxon>
    </lineage>
</organism>
<evidence type="ECO:0000313" key="3">
    <source>
        <dbReference type="EMBL" id="OGD74585.1"/>
    </source>
</evidence>
<keyword evidence="1" id="KW-1133">Transmembrane helix</keyword>
<dbReference type="InterPro" id="IPR000620">
    <property type="entry name" value="EamA_dom"/>
</dbReference>
<keyword evidence="1" id="KW-0472">Membrane</keyword>
<feature type="non-terminal residue" evidence="3">
    <location>
        <position position="182"/>
    </location>
</feature>
<dbReference type="PANTHER" id="PTHR22911:SF137">
    <property type="entry name" value="SOLUTE CARRIER FAMILY 35 MEMBER G2-RELATED"/>
    <property type="match status" value="1"/>
</dbReference>
<name>A0A1F5F4J4_9BACT</name>
<dbReference type="InterPro" id="IPR037185">
    <property type="entry name" value="EmrE-like"/>
</dbReference>
<evidence type="ECO:0000259" key="2">
    <source>
        <dbReference type="Pfam" id="PF00892"/>
    </source>
</evidence>
<dbReference type="SUPFAM" id="SSF103481">
    <property type="entry name" value="Multidrug resistance efflux transporter EmrE"/>
    <property type="match status" value="1"/>
</dbReference>